<dbReference type="Gene3D" id="2.30.230.10">
    <property type="entry name" value="Lipovitellin, beta-sheet shell regions, chain A"/>
    <property type="match status" value="1"/>
</dbReference>
<feature type="compositionally biased region" description="Basic and acidic residues" evidence="6">
    <location>
        <begin position="785"/>
        <end position="806"/>
    </location>
</feature>
<evidence type="ECO:0000256" key="6">
    <source>
        <dbReference type="SAM" id="MobiDB-lite"/>
    </source>
</evidence>
<gene>
    <name evidence="9" type="primary">LOC116951057</name>
</gene>
<protein>
    <submittedName>
        <fullName evidence="9">Microsomal triglyceride transfer protein large subunit-like</fullName>
    </submittedName>
</protein>
<dbReference type="SUPFAM" id="SSF48431">
    <property type="entry name" value="Lipovitellin-phosvitin complex, superhelical domain"/>
    <property type="match status" value="1"/>
</dbReference>
<dbReference type="RefSeq" id="XP_032825304.1">
    <property type="nucleotide sequence ID" value="XM_032969413.1"/>
</dbReference>
<keyword evidence="3" id="KW-0732">Signal</keyword>
<evidence type="ECO:0000256" key="4">
    <source>
        <dbReference type="ARBA" id="ARBA00022824"/>
    </source>
</evidence>
<dbReference type="AlphaFoldDB" id="A0AAJ7X8D2"/>
<dbReference type="PANTHER" id="PTHR13024:SF0">
    <property type="entry name" value="MICROSOMAL TRIACYLGLYCEROL TRANSFER PROTEIN"/>
    <property type="match status" value="1"/>
</dbReference>
<evidence type="ECO:0000256" key="2">
    <source>
        <dbReference type="ARBA" id="ARBA00022448"/>
    </source>
</evidence>
<dbReference type="KEGG" id="pmrn:116951057"/>
<dbReference type="SMART" id="SM00638">
    <property type="entry name" value="LPD_N"/>
    <property type="match status" value="1"/>
</dbReference>
<feature type="domain" description="Vitellogenin" evidence="7">
    <location>
        <begin position="93"/>
        <end position="746"/>
    </location>
</feature>
<dbReference type="GO" id="GO:0005794">
    <property type="term" value="C:Golgi apparatus"/>
    <property type="evidence" value="ECO:0007669"/>
    <property type="project" value="TreeGrafter"/>
</dbReference>
<dbReference type="Pfam" id="PF19444">
    <property type="entry name" value="MTP_lip_bd"/>
    <property type="match status" value="2"/>
</dbReference>
<dbReference type="GO" id="GO:0042157">
    <property type="term" value="P:lipoprotein metabolic process"/>
    <property type="evidence" value="ECO:0007669"/>
    <property type="project" value="TreeGrafter"/>
</dbReference>
<evidence type="ECO:0000256" key="3">
    <source>
        <dbReference type="ARBA" id="ARBA00022729"/>
    </source>
</evidence>
<comment type="subcellular location">
    <subcellularLocation>
        <location evidence="1">Endoplasmic reticulum</location>
    </subcellularLocation>
</comment>
<keyword evidence="4" id="KW-0256">Endoplasmic reticulum</keyword>
<evidence type="ECO:0000313" key="9">
    <source>
        <dbReference type="RefSeq" id="XP_032825304.1"/>
    </source>
</evidence>
<sequence>MRDGILDENEGSRSRVIGRELNGAPSSSRILSEHSLLLRRCRSRETMGPTLAMVACCTALIVARAPMTAAELVANATATASAVVVVVVDSPPRGTAHTFSYEVDVTLERSKGAPKTPEPALLVSSLLEVAEVWRQPGRESVRLLQLLFDGFTVHAGSLSADSSSEADPMGTQAAALGPKVQAALGTPWLILWDSGKVPEMYAVSGEPTEVVNLKRGVSSLLQLQPQTGNATEVDASGECQVTYTQAADRLVKRKLPGSCVHPEDRVVDSNEDDALGVRRAVSSHVELWLEGDAVAHARSIERHAITSNLQPGVGVNVTSRQQLRLVKRSRWSGVALTAAVAADAARSLDPAYRAVALPLRHEPLPSRQTPPTVPSVLAKSRRFLRGDSLASRDAARAFLSLGRALASLPESTLLSMLRAEEAETLPQLLDAVVSSGTPAALEATLDFLDLGGDEERPRELSERALYGWALAPSPSPFALQRLLGLANDETVAAETRDTLLVVLGAGLGKLCRAGRCQQAAARETLALLMSTLRGSGSREGRAGRETERRVAAALALGNAARPEALEPLLSAAEGPERRVATAALDALRKFPPGGFTPQTKRRLNRLFHHGPVAGGRRGGHDGVARSTLADLLLSAEPSPQEVRNLLLSVGSSSSSSGSSSSSSSRVHAETGRLLLRRTHAMLATQHPSSAAIREVLRDPIVNNYDRFSAAGLSSSRSGYVSRGRGSMVTFDLDLLFSDTGMLRRSDLEVLVRSGAGQQLPALQVSLEAEGFDSFVGGDAPAEDDADKRSDVGTDEEMDKKDDRNHEQQQQQQQQQEEEEEETTDVTARMAAALLGVSLRPVTFFRGYADLLTKMWASGSEPTSVARALALLQRHTQILRLQSGLPTVVEIEAAMGLDITGVMEVSLWSAQSHTRINSRGAVVVTAGAVVDVGAVRRELRVSWDAVSRFDFLTGVYFSDSPSVFCMEVQRGETPSRTEVVATSWAAADDEEGPAEASRRWTASRVAPAAGLPLHAENSRACRSFFPDGVAASAGWV</sequence>
<feature type="region of interest" description="Disordered" evidence="6">
    <location>
        <begin position="773"/>
        <end position="825"/>
    </location>
</feature>
<dbReference type="GO" id="GO:0005548">
    <property type="term" value="F:phospholipid transporter activity"/>
    <property type="evidence" value="ECO:0007669"/>
    <property type="project" value="InterPro"/>
</dbReference>
<organism evidence="8 9">
    <name type="scientific">Petromyzon marinus</name>
    <name type="common">Sea lamprey</name>
    <dbReference type="NCBI Taxonomy" id="7757"/>
    <lineage>
        <taxon>Eukaryota</taxon>
        <taxon>Metazoa</taxon>
        <taxon>Chordata</taxon>
        <taxon>Craniata</taxon>
        <taxon>Vertebrata</taxon>
        <taxon>Cyclostomata</taxon>
        <taxon>Hyperoartia</taxon>
        <taxon>Petromyzontiformes</taxon>
        <taxon>Petromyzontidae</taxon>
        <taxon>Petromyzon</taxon>
    </lineage>
</organism>
<dbReference type="Gene3D" id="1.25.10.20">
    <property type="entry name" value="Vitellinogen, superhelical"/>
    <property type="match status" value="1"/>
</dbReference>
<dbReference type="Proteomes" id="UP001318040">
    <property type="component" value="Chromosome 41"/>
</dbReference>
<reference evidence="9" key="1">
    <citation type="submission" date="2025-08" db="UniProtKB">
        <authorList>
            <consortium name="RefSeq"/>
        </authorList>
    </citation>
    <scope>IDENTIFICATION</scope>
    <source>
        <tissue evidence="9">Sperm</tissue>
    </source>
</reference>
<dbReference type="SUPFAM" id="SSF56968">
    <property type="entry name" value="Lipovitellin-phosvitin complex, beta-sheet shell regions"/>
    <property type="match status" value="1"/>
</dbReference>
<dbReference type="PANTHER" id="PTHR13024">
    <property type="entry name" value="MICROSOMAL TRIGLYCERIDE TRANSFER PROTEIN, LARGE SUBUNIT"/>
    <property type="match status" value="1"/>
</dbReference>
<proteinExistence type="predicted"/>
<name>A0AAJ7X8D2_PETMA</name>
<dbReference type="InterPro" id="IPR045811">
    <property type="entry name" value="MTP_lip-bd"/>
</dbReference>
<feature type="region of interest" description="Disordered" evidence="6">
    <location>
        <begin position="648"/>
        <end position="669"/>
    </location>
</feature>
<dbReference type="InterPro" id="IPR015816">
    <property type="entry name" value="Vitellinogen_b-sht_N"/>
</dbReference>
<dbReference type="GO" id="GO:0016323">
    <property type="term" value="C:basolateral plasma membrane"/>
    <property type="evidence" value="ECO:0007669"/>
    <property type="project" value="TreeGrafter"/>
</dbReference>
<comment type="caution">
    <text evidence="5">Lacks conserved residue(s) required for the propagation of feature annotation.</text>
</comment>
<dbReference type="InterPro" id="IPR001747">
    <property type="entry name" value="Vitellogenin_N"/>
</dbReference>
<keyword evidence="2" id="KW-0813">Transport</keyword>
<dbReference type="Pfam" id="PF01347">
    <property type="entry name" value="Vitellogenin_N"/>
    <property type="match status" value="1"/>
</dbReference>
<dbReference type="GO" id="GO:0008289">
    <property type="term" value="F:lipid binding"/>
    <property type="evidence" value="ECO:0007669"/>
    <property type="project" value="InterPro"/>
</dbReference>
<feature type="compositionally biased region" description="Low complexity" evidence="6">
    <location>
        <begin position="648"/>
        <end position="664"/>
    </location>
</feature>
<evidence type="ECO:0000256" key="1">
    <source>
        <dbReference type="ARBA" id="ARBA00004240"/>
    </source>
</evidence>
<dbReference type="PROSITE" id="PS51211">
    <property type="entry name" value="VITELLOGENIN"/>
    <property type="match status" value="1"/>
</dbReference>
<dbReference type="InterPro" id="IPR011030">
    <property type="entry name" value="Lipovitellin_superhlx_dom"/>
</dbReference>
<keyword evidence="8" id="KW-1185">Reference proteome</keyword>
<accession>A0AAJ7X8D2</accession>
<dbReference type="InterPro" id="IPR015819">
    <property type="entry name" value="Lipid_transp_b-sht_shell"/>
</dbReference>
<evidence type="ECO:0000313" key="8">
    <source>
        <dbReference type="Proteomes" id="UP001318040"/>
    </source>
</evidence>
<dbReference type="InterPro" id="IPR039988">
    <property type="entry name" value="MTTP"/>
</dbReference>
<evidence type="ECO:0000259" key="7">
    <source>
        <dbReference type="PROSITE" id="PS51211"/>
    </source>
</evidence>
<dbReference type="GO" id="GO:0005783">
    <property type="term" value="C:endoplasmic reticulum"/>
    <property type="evidence" value="ECO:0007669"/>
    <property type="project" value="UniProtKB-SubCell"/>
</dbReference>
<evidence type="ECO:0000256" key="5">
    <source>
        <dbReference type="PROSITE-ProRule" id="PRU00557"/>
    </source>
</evidence>